<evidence type="ECO:0000313" key="4">
    <source>
        <dbReference type="EMBL" id="KHN44693.1"/>
    </source>
</evidence>
<organism evidence="4">
    <name type="scientific">Glycine soja</name>
    <name type="common">Wild soybean</name>
    <dbReference type="NCBI Taxonomy" id="3848"/>
    <lineage>
        <taxon>Eukaryota</taxon>
        <taxon>Viridiplantae</taxon>
        <taxon>Streptophyta</taxon>
        <taxon>Embryophyta</taxon>
        <taxon>Tracheophyta</taxon>
        <taxon>Spermatophyta</taxon>
        <taxon>Magnoliopsida</taxon>
        <taxon>eudicotyledons</taxon>
        <taxon>Gunneridae</taxon>
        <taxon>Pentapetalae</taxon>
        <taxon>rosids</taxon>
        <taxon>fabids</taxon>
        <taxon>Fabales</taxon>
        <taxon>Fabaceae</taxon>
        <taxon>Papilionoideae</taxon>
        <taxon>50 kb inversion clade</taxon>
        <taxon>NPAAA clade</taxon>
        <taxon>indigoferoid/millettioid clade</taxon>
        <taxon>Phaseoleae</taxon>
        <taxon>Glycine</taxon>
        <taxon>Glycine subgen. Soja</taxon>
    </lineage>
</organism>
<evidence type="ECO:0000256" key="2">
    <source>
        <dbReference type="SAM" id="Coils"/>
    </source>
</evidence>
<comment type="similarity">
    <text evidence="1">Belongs to the LEA type 1 family.</text>
</comment>
<dbReference type="Proteomes" id="UP000053555">
    <property type="component" value="Unassembled WGS sequence"/>
</dbReference>
<evidence type="ECO:0000313" key="5">
    <source>
        <dbReference type="EMBL" id="RZC16342.1"/>
    </source>
</evidence>
<dbReference type="Gramene" id="XM_028371237.1">
    <property type="protein sequence ID" value="XP_028227038.1"/>
    <property type="gene ID" value="LOC114408132"/>
</dbReference>
<feature type="region of interest" description="Disordered" evidence="3">
    <location>
        <begin position="69"/>
        <end position="101"/>
    </location>
</feature>
<dbReference type="EMBL" id="QZWG01000004">
    <property type="protein sequence ID" value="RZC16342.1"/>
    <property type="molecule type" value="Genomic_DNA"/>
</dbReference>
<dbReference type="SMR" id="A0A0B2SIN9"/>
<dbReference type="Pfam" id="PF03760">
    <property type="entry name" value="LEA_1"/>
    <property type="match status" value="1"/>
</dbReference>
<dbReference type="InterPro" id="IPR005513">
    <property type="entry name" value="LEA_1"/>
</dbReference>
<feature type="coiled-coil region" evidence="2">
    <location>
        <begin position="4"/>
        <end position="51"/>
    </location>
</feature>
<keyword evidence="2" id="KW-0175">Coiled coil</keyword>
<dbReference type="EMBL" id="KN643083">
    <property type="protein sequence ID" value="KHN44693.1"/>
    <property type="molecule type" value="Genomic_DNA"/>
</dbReference>
<dbReference type="GO" id="GO:0009793">
    <property type="term" value="P:embryo development ending in seed dormancy"/>
    <property type="evidence" value="ECO:0007669"/>
    <property type="project" value="InterPro"/>
</dbReference>
<gene>
    <name evidence="5" type="ORF">D0Y65_009557</name>
    <name evidence="4" type="ORF">glysoja_049836</name>
</gene>
<evidence type="ECO:0008006" key="7">
    <source>
        <dbReference type="Google" id="ProtNLM"/>
    </source>
</evidence>
<dbReference type="Proteomes" id="UP000289340">
    <property type="component" value="Chromosome 4"/>
</dbReference>
<dbReference type="PANTHER" id="PTHR33493:SF29">
    <property type="entry name" value="LATE EMBRYOGENESIS ABUNDANT PROTEIN"/>
    <property type="match status" value="1"/>
</dbReference>
<dbReference type="PANTHER" id="PTHR33493">
    <property type="entry name" value="LATE EMBRYOGENESIS ABUNDANT PROTEIN 6-RELATED"/>
    <property type="match status" value="1"/>
</dbReference>
<evidence type="ECO:0000256" key="1">
    <source>
        <dbReference type="ARBA" id="ARBA00010975"/>
    </source>
</evidence>
<reference evidence="4" key="1">
    <citation type="submission" date="2014-07" db="EMBL/GenBank/DDBJ databases">
        <title>Identification of a novel salt tolerance gene in wild soybean by whole-genome sequencing.</title>
        <authorList>
            <person name="Lam H.-M."/>
            <person name="Qi X."/>
            <person name="Li M.-W."/>
            <person name="Liu X."/>
            <person name="Xie M."/>
            <person name="Ni M."/>
            <person name="Xu X."/>
        </authorList>
    </citation>
    <scope>NUCLEOTIDE SEQUENCE [LARGE SCALE GENOMIC DNA]</scope>
    <source>
        <tissue evidence="4">Root</tissue>
    </source>
</reference>
<accession>A0A0B2SIN9</accession>
<sequence length="101" mass="11069">MQAVKEKLQDFNAARKAKAEARAEEKAEKEIANARKNIAHEVRLAKEAEATMDIHVEKAGRIAEKEISKHASKNPNVGYENMNSTDPATVEITNGPASTIN</sequence>
<keyword evidence="6" id="KW-1185">Reference proteome</keyword>
<dbReference type="AlphaFoldDB" id="A0A0B2SIN9"/>
<evidence type="ECO:0000313" key="6">
    <source>
        <dbReference type="Proteomes" id="UP000289340"/>
    </source>
</evidence>
<feature type="compositionally biased region" description="Polar residues" evidence="3">
    <location>
        <begin position="81"/>
        <end position="101"/>
    </location>
</feature>
<proteinExistence type="inferred from homology"/>
<reference evidence="5 6" key="2">
    <citation type="submission" date="2018-09" db="EMBL/GenBank/DDBJ databases">
        <title>A high-quality reference genome of wild soybean provides a powerful tool to mine soybean genomes.</title>
        <authorList>
            <person name="Xie M."/>
            <person name="Chung C.Y.L."/>
            <person name="Li M.-W."/>
            <person name="Wong F.-L."/>
            <person name="Chan T.-F."/>
            <person name="Lam H.-M."/>
        </authorList>
    </citation>
    <scope>NUCLEOTIDE SEQUENCE [LARGE SCALE GENOMIC DNA]</scope>
    <source>
        <strain evidence="6">cv. W05</strain>
        <tissue evidence="5">Hypocotyl of etiolated seedlings</tissue>
    </source>
</reference>
<name>A0A0B2SIN9_GLYSO</name>
<protein>
    <recommendedName>
        <fullName evidence="7">Late embryogenesis abundant protein 6</fullName>
    </recommendedName>
</protein>
<evidence type="ECO:0000256" key="3">
    <source>
        <dbReference type="SAM" id="MobiDB-lite"/>
    </source>
</evidence>